<reference evidence="11" key="1">
    <citation type="journal article" date="2016" name="PLoS ONE">
        <title>Identification of Putative Chemosensory Receptor Genes from the Athetis dissimilis Antennal Transcriptome.</title>
        <authorList>
            <person name="Dong J."/>
            <person name="Song Y."/>
            <person name="Li W."/>
            <person name="Shi J."/>
            <person name="Wang Z."/>
        </authorList>
    </citation>
    <scope>NUCLEOTIDE SEQUENCE</scope>
    <source>
        <tissue evidence="11">Antenna</tissue>
    </source>
</reference>
<dbReference type="GO" id="GO:0005886">
    <property type="term" value="C:plasma membrane"/>
    <property type="evidence" value="ECO:0007669"/>
    <property type="project" value="UniProtKB-SubCell"/>
</dbReference>
<comment type="similarity">
    <text evidence="10">Belongs to the insect chemoreceptor superfamily. Heteromeric odorant receptor channel (TC 1.A.69) family.</text>
</comment>
<keyword evidence="4 10" id="KW-0812">Transmembrane</keyword>
<feature type="transmembrane region" description="Helical" evidence="10">
    <location>
        <begin position="266"/>
        <end position="287"/>
    </location>
</feature>
<evidence type="ECO:0000256" key="4">
    <source>
        <dbReference type="ARBA" id="ARBA00022692"/>
    </source>
</evidence>
<feature type="transmembrane region" description="Helical" evidence="10">
    <location>
        <begin position="68"/>
        <end position="87"/>
    </location>
</feature>
<name>A0A0S1TQX7_ATHDI</name>
<evidence type="ECO:0000256" key="3">
    <source>
        <dbReference type="ARBA" id="ARBA00022606"/>
    </source>
</evidence>
<organism evidence="11">
    <name type="scientific">Athetis dissimilis</name>
    <name type="common">Moth</name>
    <name type="synonym">Proxenus dissimilis</name>
    <dbReference type="NCBI Taxonomy" id="1737331"/>
    <lineage>
        <taxon>Eukaryota</taxon>
        <taxon>Metazoa</taxon>
        <taxon>Ecdysozoa</taxon>
        <taxon>Arthropoda</taxon>
        <taxon>Hexapoda</taxon>
        <taxon>Insecta</taxon>
        <taxon>Pterygota</taxon>
        <taxon>Neoptera</taxon>
        <taxon>Endopterygota</taxon>
        <taxon>Lepidoptera</taxon>
        <taxon>Glossata</taxon>
        <taxon>Ditrysia</taxon>
        <taxon>Noctuoidea</taxon>
        <taxon>Noctuidae</taxon>
        <taxon>Noctuinae</taxon>
        <taxon>Athetis</taxon>
    </lineage>
</organism>
<evidence type="ECO:0000256" key="1">
    <source>
        <dbReference type="ARBA" id="ARBA00004651"/>
    </source>
</evidence>
<evidence type="ECO:0000313" key="11">
    <source>
        <dbReference type="EMBL" id="ALM26204.1"/>
    </source>
</evidence>
<gene>
    <name evidence="11" type="primary">OR15</name>
</gene>
<dbReference type="GO" id="GO:0004984">
    <property type="term" value="F:olfactory receptor activity"/>
    <property type="evidence" value="ECO:0007669"/>
    <property type="project" value="InterPro"/>
</dbReference>
<dbReference type="AlphaFoldDB" id="A0A0S1TQX7"/>
<dbReference type="PANTHER" id="PTHR21137">
    <property type="entry name" value="ODORANT RECEPTOR"/>
    <property type="match status" value="1"/>
</dbReference>
<dbReference type="InterPro" id="IPR004117">
    <property type="entry name" value="7tm6_olfct_rcpt"/>
</dbReference>
<sequence>MSSNQSNMFHTNLILLKIFGIWPGNTPWKYYRYYSFIHLFVTYASYNFLLSMNLYYTPRKIEILLPEVIFTFTEITVTTKIMTILLMRHKLIEAMKLIDCDEFEGDIDDKNGILSKTRMGYSRGWKLYAIISNMAFTSQVFIPFFLILIRGTKSELPICKYYFLSDDDREAHFYFWYIYQTVGMYGHMMYNVNIDSLIAGLFVIAIAQLKLLSKNFNELKVSETESEFRKEIQDEIQMTRLNQLLRHYEVILHYCETVQSMLSTTLFFQFGVTSIIICVVMCGLLLPSKTETQVFLVIYFFAMTLQIFVPGFLGTQLTYESEGLMTAAYNSEWIPRSESFKKSLKLFRERTKIPIVISGLNMFSCSLDTFTAIMKSAYSFFTLIRNVQEQ</sequence>
<dbReference type="GO" id="GO:0005549">
    <property type="term" value="F:odorant binding"/>
    <property type="evidence" value="ECO:0007669"/>
    <property type="project" value="InterPro"/>
</dbReference>
<proteinExistence type="evidence at transcript level"/>
<feature type="transmembrane region" description="Helical" evidence="10">
    <location>
        <begin position="127"/>
        <end position="151"/>
    </location>
</feature>
<keyword evidence="3 10" id="KW-0716">Sensory transduction</keyword>
<comment type="subcellular location">
    <subcellularLocation>
        <location evidence="1 10">Cell membrane</location>
        <topology evidence="1 10">Multi-pass membrane protein</topology>
    </subcellularLocation>
</comment>
<evidence type="ECO:0000256" key="5">
    <source>
        <dbReference type="ARBA" id="ARBA00022725"/>
    </source>
</evidence>
<protein>
    <recommendedName>
        <fullName evidence="10">Odorant receptor</fullName>
    </recommendedName>
</protein>
<feature type="transmembrane region" description="Helical" evidence="10">
    <location>
        <begin position="36"/>
        <end position="56"/>
    </location>
</feature>
<keyword evidence="9 10" id="KW-0807">Transducer</keyword>
<keyword evidence="5 10" id="KW-0552">Olfaction</keyword>
<keyword evidence="8 10" id="KW-0675">Receptor</keyword>
<dbReference type="GO" id="GO:0007165">
    <property type="term" value="P:signal transduction"/>
    <property type="evidence" value="ECO:0007669"/>
    <property type="project" value="UniProtKB-KW"/>
</dbReference>
<feature type="transmembrane region" description="Helical" evidence="10">
    <location>
        <begin position="197"/>
        <end position="213"/>
    </location>
</feature>
<keyword evidence="7 10" id="KW-0472">Membrane</keyword>
<keyword evidence="6 10" id="KW-1133">Transmembrane helix</keyword>
<comment type="caution">
    <text evidence="10">Lacks conserved residue(s) required for the propagation of feature annotation.</text>
</comment>
<dbReference type="EMBL" id="KR935712">
    <property type="protein sequence ID" value="ALM26204.1"/>
    <property type="molecule type" value="mRNA"/>
</dbReference>
<dbReference type="Pfam" id="PF02949">
    <property type="entry name" value="7tm_6"/>
    <property type="match status" value="1"/>
</dbReference>
<evidence type="ECO:0000256" key="9">
    <source>
        <dbReference type="ARBA" id="ARBA00023224"/>
    </source>
</evidence>
<evidence type="ECO:0000256" key="2">
    <source>
        <dbReference type="ARBA" id="ARBA00022475"/>
    </source>
</evidence>
<accession>A0A0S1TQX7</accession>
<evidence type="ECO:0000256" key="8">
    <source>
        <dbReference type="ARBA" id="ARBA00023170"/>
    </source>
</evidence>
<evidence type="ECO:0000256" key="7">
    <source>
        <dbReference type="ARBA" id="ARBA00023136"/>
    </source>
</evidence>
<keyword evidence="2" id="KW-1003">Cell membrane</keyword>
<evidence type="ECO:0000256" key="10">
    <source>
        <dbReference type="RuleBase" id="RU351113"/>
    </source>
</evidence>
<dbReference type="PANTHER" id="PTHR21137:SF35">
    <property type="entry name" value="ODORANT RECEPTOR 19A-RELATED"/>
    <property type="match status" value="1"/>
</dbReference>
<evidence type="ECO:0000256" key="6">
    <source>
        <dbReference type="ARBA" id="ARBA00022989"/>
    </source>
</evidence>
<feature type="transmembrane region" description="Helical" evidence="10">
    <location>
        <begin position="294"/>
        <end position="313"/>
    </location>
</feature>